<evidence type="ECO:0000256" key="2">
    <source>
        <dbReference type="SAM" id="Phobius"/>
    </source>
</evidence>
<dbReference type="EMBL" id="JARGYC010000001">
    <property type="protein sequence ID" value="MDF0599225.1"/>
    <property type="molecule type" value="Genomic_DNA"/>
</dbReference>
<dbReference type="Proteomes" id="UP001220964">
    <property type="component" value="Unassembled WGS sequence"/>
</dbReference>
<dbReference type="RefSeq" id="WP_275565369.1">
    <property type="nucleotide sequence ID" value="NZ_JARGYC010000001.1"/>
</dbReference>
<protein>
    <submittedName>
        <fullName evidence="3">Uncharacterized protein</fullName>
    </submittedName>
</protein>
<accession>A0AAE3T6F9</accession>
<evidence type="ECO:0000313" key="4">
    <source>
        <dbReference type="Proteomes" id="UP001220964"/>
    </source>
</evidence>
<reference evidence="3" key="1">
    <citation type="submission" date="2023-03" db="EMBL/GenBank/DDBJ databases">
        <title>Multiphase analysis and comparison of six strains from genera Psychromarinibacter, Lutimaribacter, and Maritimibacter, including a novel species: Psychromarinibacter sediminicola sp. nov.</title>
        <authorList>
            <person name="Wang Y.-H."/>
            <person name="Ye M.-Q."/>
            <person name="Du Z.-J."/>
        </authorList>
    </citation>
    <scope>NUCLEOTIDE SEQUENCE</scope>
    <source>
        <strain evidence="3">C21-152</strain>
    </source>
</reference>
<keyword evidence="2" id="KW-0472">Membrane</keyword>
<keyword evidence="2" id="KW-0812">Transmembrane</keyword>
<proteinExistence type="predicted"/>
<name>A0AAE3T6F9_9RHOB</name>
<feature type="region of interest" description="Disordered" evidence="1">
    <location>
        <begin position="99"/>
        <end position="176"/>
    </location>
</feature>
<feature type="transmembrane region" description="Helical" evidence="2">
    <location>
        <begin position="12"/>
        <end position="31"/>
    </location>
</feature>
<feature type="compositionally biased region" description="Low complexity" evidence="1">
    <location>
        <begin position="104"/>
        <end position="136"/>
    </location>
</feature>
<feature type="transmembrane region" description="Helical" evidence="2">
    <location>
        <begin position="37"/>
        <end position="58"/>
    </location>
</feature>
<feature type="compositionally biased region" description="Pro residues" evidence="1">
    <location>
        <begin position="137"/>
        <end position="149"/>
    </location>
</feature>
<organism evidence="3 4">
    <name type="scientific">Psychromarinibacter sediminicola</name>
    <dbReference type="NCBI Taxonomy" id="3033385"/>
    <lineage>
        <taxon>Bacteria</taxon>
        <taxon>Pseudomonadati</taxon>
        <taxon>Pseudomonadota</taxon>
        <taxon>Alphaproteobacteria</taxon>
        <taxon>Rhodobacterales</taxon>
        <taxon>Paracoccaceae</taxon>
        <taxon>Psychromarinibacter</taxon>
    </lineage>
</organism>
<dbReference type="AlphaFoldDB" id="A0AAE3T6F9"/>
<dbReference type="Gene3D" id="1.10.150.20">
    <property type="entry name" value="5' to 3' exonuclease, C-terminal subdomain"/>
    <property type="match status" value="1"/>
</dbReference>
<comment type="caution">
    <text evidence="3">The sequence shown here is derived from an EMBL/GenBank/DDBJ whole genome shotgun (WGS) entry which is preliminary data.</text>
</comment>
<evidence type="ECO:0000256" key="1">
    <source>
        <dbReference type="SAM" id="MobiDB-lite"/>
    </source>
</evidence>
<evidence type="ECO:0000313" key="3">
    <source>
        <dbReference type="EMBL" id="MDF0599225.1"/>
    </source>
</evidence>
<gene>
    <name evidence="3" type="ORF">P1J78_00640</name>
</gene>
<keyword evidence="4" id="KW-1185">Reference proteome</keyword>
<keyword evidence="2" id="KW-1133">Transmembrane helix</keyword>
<sequence length="249" mass="25811">MAQERNGMSRNTMLVVAGVAGAVVLVAFWLLAAYGFFGALVLGVIVAVVVYLILFYGFGGPVEGEVAHPVDRPAPAPATSEAEAEHILHAPSDDEAYDEDYEEMAPATRPGAAPEPAGETPGETPAAESPAEAPVAPAAPAPTPAPAPAPADGDGTKPPTLDAARAGGPDNLKEIKGVGPKLETQLNEMGIYHFDQIAAWGPAEVAWMDGNLKGFRGRVSRDDWVAQARILAGGGDTEFSSRVDKGEVY</sequence>